<keyword evidence="4" id="KW-1185">Reference proteome</keyword>
<reference evidence="3" key="1">
    <citation type="journal article" date="2014" name="Int. J. Syst. Evol. Microbiol.">
        <title>Complete genome sequence of Corynebacterium casei LMG S-19264T (=DSM 44701T), isolated from a smear-ripened cheese.</title>
        <authorList>
            <consortium name="US DOE Joint Genome Institute (JGI-PGF)"/>
            <person name="Walter F."/>
            <person name="Albersmeier A."/>
            <person name="Kalinowski J."/>
            <person name="Ruckert C."/>
        </authorList>
    </citation>
    <scope>NUCLEOTIDE SEQUENCE</scope>
    <source>
        <strain evidence="3">VKM B-2484</strain>
    </source>
</reference>
<comment type="caution">
    <text evidence="3">The sequence shown here is derived from an EMBL/GenBank/DDBJ whole genome shotgun (WGS) entry which is preliminary data.</text>
</comment>
<keyword evidence="2" id="KW-0472">Membrane</keyword>
<keyword evidence="2" id="KW-1133">Transmembrane helix</keyword>
<reference evidence="3" key="2">
    <citation type="submission" date="2023-01" db="EMBL/GenBank/DDBJ databases">
        <authorList>
            <person name="Sun Q."/>
            <person name="Evtushenko L."/>
        </authorList>
    </citation>
    <scope>NUCLEOTIDE SEQUENCE</scope>
    <source>
        <strain evidence="3">VKM B-2484</strain>
    </source>
</reference>
<evidence type="ECO:0000313" key="3">
    <source>
        <dbReference type="EMBL" id="GLK71669.1"/>
    </source>
</evidence>
<protein>
    <submittedName>
        <fullName evidence="3">Uncharacterized protein</fullName>
    </submittedName>
</protein>
<gene>
    <name evidence="3" type="ORF">GCM10017643_17840</name>
</gene>
<feature type="transmembrane region" description="Helical" evidence="2">
    <location>
        <begin position="46"/>
        <end position="69"/>
    </location>
</feature>
<keyword evidence="2" id="KW-0812">Transmembrane</keyword>
<dbReference type="Proteomes" id="UP001143370">
    <property type="component" value="Unassembled WGS sequence"/>
</dbReference>
<evidence type="ECO:0000256" key="1">
    <source>
        <dbReference type="SAM" id="MobiDB-lite"/>
    </source>
</evidence>
<accession>A0A9W6J944</accession>
<proteinExistence type="predicted"/>
<feature type="region of interest" description="Disordered" evidence="1">
    <location>
        <begin position="1"/>
        <end position="22"/>
    </location>
</feature>
<feature type="region of interest" description="Disordered" evidence="1">
    <location>
        <begin position="88"/>
        <end position="119"/>
    </location>
</feature>
<sequence length="119" mass="11589">MAVLRALSEPENEGDAASAMPPAAEAAVTFADGDTVGLAEGVGAGFASLAAVFAVVGFPLALAVLAAGFGAGVGTGVTAWAEDGYSAGMRPAEPSSRAAVTGRTAPARRRGTAPERRSG</sequence>
<evidence type="ECO:0000313" key="4">
    <source>
        <dbReference type="Proteomes" id="UP001143370"/>
    </source>
</evidence>
<name>A0A9W6J944_9HYPH</name>
<organism evidence="3 4">
    <name type="scientific">Ancylobacter dichloromethanicus</name>
    <dbReference type="NCBI Taxonomy" id="518825"/>
    <lineage>
        <taxon>Bacteria</taxon>
        <taxon>Pseudomonadati</taxon>
        <taxon>Pseudomonadota</taxon>
        <taxon>Alphaproteobacteria</taxon>
        <taxon>Hyphomicrobiales</taxon>
        <taxon>Xanthobacteraceae</taxon>
        <taxon>Ancylobacter</taxon>
    </lineage>
</organism>
<evidence type="ECO:0000256" key="2">
    <source>
        <dbReference type="SAM" id="Phobius"/>
    </source>
</evidence>
<dbReference type="EMBL" id="BSFJ01000005">
    <property type="protein sequence ID" value="GLK71669.1"/>
    <property type="molecule type" value="Genomic_DNA"/>
</dbReference>
<dbReference type="AlphaFoldDB" id="A0A9W6J944"/>